<organism evidence="7 8">
    <name type="scientific">Rhodobacter capsulatus</name>
    <name type="common">Rhodopseudomonas capsulata</name>
    <dbReference type="NCBI Taxonomy" id="1061"/>
    <lineage>
        <taxon>Bacteria</taxon>
        <taxon>Pseudomonadati</taxon>
        <taxon>Pseudomonadota</taxon>
        <taxon>Alphaproteobacteria</taxon>
        <taxon>Rhodobacterales</taxon>
        <taxon>Rhodobacter group</taxon>
        <taxon>Rhodobacter</taxon>
    </lineage>
</organism>
<dbReference type="GO" id="GO:0046872">
    <property type="term" value="F:metal ion binding"/>
    <property type="evidence" value="ECO:0007669"/>
    <property type="project" value="UniProtKB-KW"/>
</dbReference>
<dbReference type="AlphaFoldDB" id="A0A4U1JL61"/>
<dbReference type="RefSeq" id="WP_136909464.1">
    <property type="nucleotide sequence ID" value="NZ_SWJZ01000113.1"/>
</dbReference>
<dbReference type="OrthoDB" id="7848394at2"/>
<feature type="domain" description="JAB" evidence="6">
    <location>
        <begin position="23"/>
        <end position="126"/>
    </location>
</feature>
<evidence type="ECO:0000256" key="4">
    <source>
        <dbReference type="ARBA" id="ARBA00022833"/>
    </source>
</evidence>
<evidence type="ECO:0000256" key="3">
    <source>
        <dbReference type="ARBA" id="ARBA00022801"/>
    </source>
</evidence>
<keyword evidence="4" id="KW-0862">Zinc</keyword>
<dbReference type="SUPFAM" id="SSF102712">
    <property type="entry name" value="JAB1/MPN domain"/>
    <property type="match status" value="1"/>
</dbReference>
<keyword evidence="2" id="KW-0479">Metal-binding</keyword>
<keyword evidence="3" id="KW-0378">Hydrolase</keyword>
<protein>
    <recommendedName>
        <fullName evidence="6">JAB domain-containing protein</fullName>
    </recommendedName>
</protein>
<evidence type="ECO:0000259" key="6">
    <source>
        <dbReference type="Pfam" id="PF14464"/>
    </source>
</evidence>
<name>A0A4U1JL61_RHOCA</name>
<dbReference type="Gene3D" id="3.40.140.10">
    <property type="entry name" value="Cytidine Deaminase, domain 2"/>
    <property type="match status" value="1"/>
</dbReference>
<keyword evidence="5" id="KW-0482">Metalloprotease</keyword>
<evidence type="ECO:0000313" key="7">
    <source>
        <dbReference type="EMBL" id="TKD13770.1"/>
    </source>
</evidence>
<dbReference type="Pfam" id="PF14464">
    <property type="entry name" value="Prok-JAB"/>
    <property type="match status" value="1"/>
</dbReference>
<sequence length="162" mass="17868">MTLSLTVPRSQLANLQIYLAQGGKREIGGWLVAEQIAPGEFELVGLTVDLETGTRDRFDSLPEPHSKQMDRILLENSGRVGRVDYLGEWHSHPTFPPIPSKIDLTSMMHMVENSGPSFAALVIVRLMRNASIQATITTFQRGQMPEVGRLIIADAVPDAGFK</sequence>
<dbReference type="Proteomes" id="UP000310597">
    <property type="component" value="Unassembled WGS sequence"/>
</dbReference>
<dbReference type="EMBL" id="SWJZ01000113">
    <property type="protein sequence ID" value="TKD13770.1"/>
    <property type="molecule type" value="Genomic_DNA"/>
</dbReference>
<proteinExistence type="predicted"/>
<accession>A0A4U1JL61</accession>
<evidence type="ECO:0000313" key="8">
    <source>
        <dbReference type="Proteomes" id="UP000310597"/>
    </source>
</evidence>
<keyword evidence="1" id="KW-0645">Protease</keyword>
<comment type="caution">
    <text evidence="7">The sequence shown here is derived from an EMBL/GenBank/DDBJ whole genome shotgun (WGS) entry which is preliminary data.</text>
</comment>
<evidence type="ECO:0000256" key="2">
    <source>
        <dbReference type="ARBA" id="ARBA00022723"/>
    </source>
</evidence>
<gene>
    <name evidence="7" type="ORF">FBT96_19055</name>
</gene>
<dbReference type="GO" id="GO:0006508">
    <property type="term" value="P:proteolysis"/>
    <property type="evidence" value="ECO:0007669"/>
    <property type="project" value="UniProtKB-KW"/>
</dbReference>
<evidence type="ECO:0000256" key="1">
    <source>
        <dbReference type="ARBA" id="ARBA00022670"/>
    </source>
</evidence>
<dbReference type="InterPro" id="IPR028090">
    <property type="entry name" value="JAB_dom_prok"/>
</dbReference>
<dbReference type="GO" id="GO:0008237">
    <property type="term" value="F:metallopeptidase activity"/>
    <property type="evidence" value="ECO:0007669"/>
    <property type="project" value="UniProtKB-KW"/>
</dbReference>
<reference evidence="7 8" key="1">
    <citation type="submission" date="2019-04" db="EMBL/GenBank/DDBJ databases">
        <title>Draft Whole-Genome sequence of the purple photosynthetic bacterium Rhodobacter capsulatus SP108 with an indigenous class A beta-lactamase.</title>
        <authorList>
            <person name="Robertson S."/>
            <person name="Meyer T.E."/>
            <person name="Kyndt J.A."/>
        </authorList>
    </citation>
    <scope>NUCLEOTIDE SEQUENCE [LARGE SCALE GENOMIC DNA]</scope>
    <source>
        <strain evidence="7 8">SP108</strain>
    </source>
</reference>
<evidence type="ECO:0000256" key="5">
    <source>
        <dbReference type="ARBA" id="ARBA00023049"/>
    </source>
</evidence>